<dbReference type="GO" id="GO:0008273">
    <property type="term" value="F:calcium, potassium:sodium antiporter activity"/>
    <property type="evidence" value="ECO:0007669"/>
    <property type="project" value="TreeGrafter"/>
</dbReference>
<feature type="transmembrane region" description="Helical" evidence="5">
    <location>
        <begin position="273"/>
        <end position="291"/>
    </location>
</feature>
<dbReference type="GO" id="GO:0006874">
    <property type="term" value="P:intracellular calcium ion homeostasis"/>
    <property type="evidence" value="ECO:0007669"/>
    <property type="project" value="TreeGrafter"/>
</dbReference>
<evidence type="ECO:0000256" key="3">
    <source>
        <dbReference type="ARBA" id="ARBA00022989"/>
    </source>
</evidence>
<evidence type="ECO:0000256" key="2">
    <source>
        <dbReference type="ARBA" id="ARBA00022692"/>
    </source>
</evidence>
<dbReference type="PANTHER" id="PTHR10846:SF8">
    <property type="entry name" value="INNER MEMBRANE PROTEIN YRBG"/>
    <property type="match status" value="1"/>
</dbReference>
<evidence type="ECO:0000313" key="7">
    <source>
        <dbReference type="EMBL" id="CCO50309.1"/>
    </source>
</evidence>
<keyword evidence="4 5" id="KW-0472">Membrane</keyword>
<accession>A0AAV2VZW8</accession>
<evidence type="ECO:0000256" key="4">
    <source>
        <dbReference type="ARBA" id="ARBA00023136"/>
    </source>
</evidence>
<feature type="domain" description="Sodium/calcium exchanger membrane region" evidence="6">
    <location>
        <begin position="5"/>
        <end position="144"/>
    </location>
</feature>
<reference evidence="7 8" key="1">
    <citation type="journal article" date="2013" name="ISME J.">
        <title>Comparative genomics of pathogenic lineages of Vibrio nigripulchritudo identifies virulence-associated traits.</title>
        <authorList>
            <person name="Goudenege D."/>
            <person name="Labreuche Y."/>
            <person name="Krin E."/>
            <person name="Ansquer D."/>
            <person name="Mangenot S."/>
            <person name="Calteau A."/>
            <person name="Medigue C."/>
            <person name="Mazel D."/>
            <person name="Polz M.F."/>
            <person name="Le Roux F."/>
        </authorList>
    </citation>
    <scope>NUCLEOTIDE SEQUENCE [LARGE SCALE GENOMIC DNA]</scope>
    <source>
        <strain evidence="7 8">SOn1</strain>
    </source>
</reference>
<dbReference type="InterPro" id="IPR004837">
    <property type="entry name" value="NaCa_Exmemb"/>
</dbReference>
<dbReference type="AlphaFoldDB" id="A0AAV2VZW8"/>
<keyword evidence="2 5" id="KW-0812">Transmembrane</keyword>
<dbReference type="Pfam" id="PF01699">
    <property type="entry name" value="Na_Ca_ex"/>
    <property type="match status" value="2"/>
</dbReference>
<dbReference type="InterPro" id="IPR044880">
    <property type="entry name" value="NCX_ion-bd_dom_sf"/>
</dbReference>
<dbReference type="GO" id="GO:0005262">
    <property type="term" value="F:calcium channel activity"/>
    <property type="evidence" value="ECO:0007669"/>
    <property type="project" value="TreeGrafter"/>
</dbReference>
<dbReference type="RefSeq" id="WP_022614178.1">
    <property type="nucleotide sequence ID" value="NZ_LK391966.1"/>
</dbReference>
<dbReference type="GO" id="GO:0005886">
    <property type="term" value="C:plasma membrane"/>
    <property type="evidence" value="ECO:0007669"/>
    <property type="project" value="TreeGrafter"/>
</dbReference>
<feature type="transmembrane region" description="Helical" evidence="5">
    <location>
        <begin position="130"/>
        <end position="148"/>
    </location>
</feature>
<feature type="transmembrane region" description="Helical" evidence="5">
    <location>
        <begin position="303"/>
        <end position="322"/>
    </location>
</feature>
<evidence type="ECO:0000256" key="5">
    <source>
        <dbReference type="SAM" id="Phobius"/>
    </source>
</evidence>
<keyword evidence="3 5" id="KW-1133">Transmembrane helix</keyword>
<dbReference type="EMBL" id="CAOF01000200">
    <property type="protein sequence ID" value="CCO50309.1"/>
    <property type="molecule type" value="Genomic_DNA"/>
</dbReference>
<dbReference type="Proteomes" id="UP000018211">
    <property type="component" value="Unassembled WGS sequence"/>
</dbReference>
<evidence type="ECO:0000313" key="8">
    <source>
        <dbReference type="Proteomes" id="UP000018211"/>
    </source>
</evidence>
<evidence type="ECO:0000259" key="6">
    <source>
        <dbReference type="Pfam" id="PF01699"/>
    </source>
</evidence>
<sequence>MFVPVLAVALGLICIIWSADRFVDGAAASAKHLGLPTLLIGMVIIGFGTSAPEMIVSMIAANQGNSGLALGNGFGSNVTNIALILGLTAVLAPISVHSRVLKLELPLLVGSTVLVGWLLADLSISRQDGVVLLLVFALIMGWSIYKGIKSPNDPLGESVDELLEETIPLKSAIFSTTVGLILLVLSSRLLVWGAVEIATSLGVSDLLIGLTIVAVGTSLPELAASVAAVRKKEHDLVVGGVVGSNLFNTLTVIGIAGVIQPINVEPIIWSRDYVVMAIFTGVLFILGYGVLGRQRINRIEGMILLLCYITYMWFLVNESFFISR</sequence>
<dbReference type="NCBIfam" id="TIGR00367">
    <property type="entry name" value="calcium/sodium antiporter"/>
    <property type="match status" value="1"/>
</dbReference>
<protein>
    <submittedName>
        <fullName evidence="7">Ca2+/Na+ antiporter</fullName>
    </submittedName>
</protein>
<feature type="transmembrane region" description="Helical" evidence="5">
    <location>
        <begin position="35"/>
        <end position="61"/>
    </location>
</feature>
<feature type="domain" description="Sodium/calcium exchanger membrane region" evidence="6">
    <location>
        <begin position="173"/>
        <end position="316"/>
    </location>
</feature>
<gene>
    <name evidence="7" type="ORF">VIBNISOn1_p0146</name>
</gene>
<comment type="caution">
    <text evidence="7">The sequence shown here is derived from an EMBL/GenBank/DDBJ whole genome shotgun (WGS) entry which is preliminary data.</text>
</comment>
<organism evidence="7 8">
    <name type="scientific">Vibrio nigripulchritudo SOn1</name>
    <dbReference type="NCBI Taxonomy" id="1238450"/>
    <lineage>
        <taxon>Bacteria</taxon>
        <taxon>Pseudomonadati</taxon>
        <taxon>Pseudomonadota</taxon>
        <taxon>Gammaproteobacteria</taxon>
        <taxon>Vibrionales</taxon>
        <taxon>Vibrionaceae</taxon>
        <taxon>Vibrio</taxon>
    </lineage>
</organism>
<feature type="transmembrane region" description="Helical" evidence="5">
    <location>
        <begin position="105"/>
        <end position="124"/>
    </location>
</feature>
<dbReference type="PANTHER" id="PTHR10846">
    <property type="entry name" value="SODIUM/POTASSIUM/CALCIUM EXCHANGER"/>
    <property type="match status" value="1"/>
</dbReference>
<feature type="transmembrane region" description="Helical" evidence="5">
    <location>
        <begin position="236"/>
        <end position="261"/>
    </location>
</feature>
<proteinExistence type="predicted"/>
<feature type="transmembrane region" description="Helical" evidence="5">
    <location>
        <begin position="206"/>
        <end position="229"/>
    </location>
</feature>
<dbReference type="Gene3D" id="1.20.1420.30">
    <property type="entry name" value="NCX, central ion-binding region"/>
    <property type="match status" value="1"/>
</dbReference>
<name>A0AAV2VZW8_9VIBR</name>
<dbReference type="InterPro" id="IPR004481">
    <property type="entry name" value="K/Na/Ca-exchanger"/>
</dbReference>
<feature type="transmembrane region" description="Helical" evidence="5">
    <location>
        <begin position="6"/>
        <end position="23"/>
    </location>
</feature>
<comment type="subcellular location">
    <subcellularLocation>
        <location evidence="1">Membrane</location>
        <topology evidence="1">Multi-pass membrane protein</topology>
    </subcellularLocation>
</comment>
<evidence type="ECO:0000256" key="1">
    <source>
        <dbReference type="ARBA" id="ARBA00004141"/>
    </source>
</evidence>